<comment type="cofactor">
    <cofactor evidence="1">
        <name>FAD</name>
        <dbReference type="ChEBI" id="CHEBI:57692"/>
    </cofactor>
</comment>
<dbReference type="AlphaFoldDB" id="A0A8E2I7T1"/>
<dbReference type="Gene3D" id="3.50.50.60">
    <property type="entry name" value="FAD/NAD(P)-binding domain"/>
    <property type="match status" value="2"/>
</dbReference>
<evidence type="ECO:0000256" key="4">
    <source>
        <dbReference type="ARBA" id="ARBA00022827"/>
    </source>
</evidence>
<sequence>MTSMNLSISKKIELDAVVVGAGFSGLYMLLTLREAGYSVKAFEKGEGVGGVWYWNRYPGARCDTESFSYNYTFSEELFQEWTWTSRYPEQPEILAYLNYVADKFYLRKDIQFNTTIQSAHYNERTNRWDIQTDSNQHISAKYFISGVGCLSASNLPKIKGLDDFKGKWYHTGHWPHEKVHFKGKKVGIIGTGSSGVQSIPEIAKEAERLFVFQRTPQYVAPANNYPYTNDEMNRLKTNFHLLKQQMKSTMFGMPNDAPNKSALDDSDEERQKIYEEAWKKGGFYLATSYNDLLVNEKSNETIAQFFRGKIKEIINNPDLANALQPNYYYGTKRPILGTNFYETFNRSNVELVNLKETPIKEIYDQGVRTIKEEYDLDILVFATGYDGMTGPLFKIDIRGRDGLSLKDKWDEGASTRTYLGLMTAGFPNFFMITGPESPSVLSNMPLCIEQHVDWIIDCINYLEENSFDVIEAKREAEDRWSQHCREIAESTLYTKTDSWYTGANIKGKPRRFLIYLPGIGPYRKICNDVANNDYEGFHLLNMSEKPIH</sequence>
<comment type="caution">
    <text evidence="8">The sequence shown here is derived from an EMBL/GenBank/DDBJ whole genome shotgun (WGS) entry which is preliminary data.</text>
</comment>
<reference evidence="8 9" key="1">
    <citation type="submission" date="2017-01" db="EMBL/GenBank/DDBJ databases">
        <title>Draft genome sequence of Bacillus oleronius.</title>
        <authorList>
            <person name="Allam M."/>
        </authorList>
    </citation>
    <scope>NUCLEOTIDE SEQUENCE [LARGE SCALE GENOMIC DNA]</scope>
    <source>
        <strain evidence="8 9">DSM 9356</strain>
    </source>
</reference>
<dbReference type="Proteomes" id="UP000189761">
    <property type="component" value="Unassembled WGS sequence"/>
</dbReference>
<protein>
    <submittedName>
        <fullName evidence="8">Cyclohexanone monooxygenase</fullName>
    </submittedName>
</protein>
<evidence type="ECO:0000256" key="3">
    <source>
        <dbReference type="ARBA" id="ARBA00022630"/>
    </source>
</evidence>
<proteinExistence type="inferred from homology"/>
<dbReference type="GO" id="GO:0050661">
    <property type="term" value="F:NADP binding"/>
    <property type="evidence" value="ECO:0007669"/>
    <property type="project" value="InterPro"/>
</dbReference>
<dbReference type="InterPro" id="IPR020946">
    <property type="entry name" value="Flavin_mOase-like"/>
</dbReference>
<name>A0A8E2I7T1_9BACI</name>
<gene>
    <name evidence="8" type="ORF">BWZ43_14975</name>
</gene>
<dbReference type="PANTHER" id="PTHR43098:SF3">
    <property type="entry name" value="L-ORNITHINE N(5)-MONOOXYGENASE-RELATED"/>
    <property type="match status" value="1"/>
</dbReference>
<keyword evidence="4" id="KW-0274">FAD</keyword>
<comment type="similarity">
    <text evidence="2">Belongs to the FAD-binding monooxygenase family.</text>
</comment>
<dbReference type="SUPFAM" id="SSF51905">
    <property type="entry name" value="FAD/NAD(P)-binding domain"/>
    <property type="match status" value="2"/>
</dbReference>
<dbReference type="EMBL" id="MTLA01000183">
    <property type="protein sequence ID" value="OOP67590.1"/>
    <property type="molecule type" value="Genomic_DNA"/>
</dbReference>
<keyword evidence="5" id="KW-0521">NADP</keyword>
<organism evidence="8 9">
    <name type="scientific">Heyndrickxia oleronia</name>
    <dbReference type="NCBI Taxonomy" id="38875"/>
    <lineage>
        <taxon>Bacteria</taxon>
        <taxon>Bacillati</taxon>
        <taxon>Bacillota</taxon>
        <taxon>Bacilli</taxon>
        <taxon>Bacillales</taxon>
        <taxon>Bacillaceae</taxon>
        <taxon>Heyndrickxia</taxon>
    </lineage>
</organism>
<keyword evidence="6" id="KW-0560">Oxidoreductase</keyword>
<dbReference type="GO" id="GO:0050660">
    <property type="term" value="F:flavin adenine dinucleotide binding"/>
    <property type="evidence" value="ECO:0007669"/>
    <property type="project" value="InterPro"/>
</dbReference>
<evidence type="ECO:0000256" key="7">
    <source>
        <dbReference type="ARBA" id="ARBA00023033"/>
    </source>
</evidence>
<accession>A0A8E2I7T1</accession>
<evidence type="ECO:0000256" key="6">
    <source>
        <dbReference type="ARBA" id="ARBA00023002"/>
    </source>
</evidence>
<evidence type="ECO:0000256" key="1">
    <source>
        <dbReference type="ARBA" id="ARBA00001974"/>
    </source>
</evidence>
<dbReference type="InterPro" id="IPR036188">
    <property type="entry name" value="FAD/NAD-bd_sf"/>
</dbReference>
<keyword evidence="3" id="KW-0285">Flavoprotein</keyword>
<keyword evidence="7 8" id="KW-0503">Monooxygenase</keyword>
<dbReference type="GO" id="GO:0004499">
    <property type="term" value="F:N,N-dimethylaniline monooxygenase activity"/>
    <property type="evidence" value="ECO:0007669"/>
    <property type="project" value="InterPro"/>
</dbReference>
<keyword evidence="9" id="KW-1185">Reference proteome</keyword>
<evidence type="ECO:0000256" key="5">
    <source>
        <dbReference type="ARBA" id="ARBA00022857"/>
    </source>
</evidence>
<evidence type="ECO:0000313" key="9">
    <source>
        <dbReference type="Proteomes" id="UP000189761"/>
    </source>
</evidence>
<dbReference type="InterPro" id="IPR050775">
    <property type="entry name" value="FAD-binding_Monooxygenases"/>
</dbReference>
<dbReference type="RefSeq" id="WP_078110582.1">
    <property type="nucleotide sequence ID" value="NZ_CP065424.1"/>
</dbReference>
<evidence type="ECO:0000256" key="2">
    <source>
        <dbReference type="ARBA" id="ARBA00010139"/>
    </source>
</evidence>
<dbReference type="PRINTS" id="PR00370">
    <property type="entry name" value="FMOXYGENASE"/>
</dbReference>
<dbReference type="InterPro" id="IPR000960">
    <property type="entry name" value="Flavin_mOase"/>
</dbReference>
<evidence type="ECO:0000313" key="8">
    <source>
        <dbReference type="EMBL" id="OOP67590.1"/>
    </source>
</evidence>
<dbReference type="Pfam" id="PF00743">
    <property type="entry name" value="FMO-like"/>
    <property type="match status" value="1"/>
</dbReference>
<dbReference type="PANTHER" id="PTHR43098">
    <property type="entry name" value="L-ORNITHINE N(5)-MONOOXYGENASE-RELATED"/>
    <property type="match status" value="1"/>
</dbReference>